<evidence type="ECO:0000313" key="1">
    <source>
        <dbReference type="EMBL" id="MFC4309248.1"/>
    </source>
</evidence>
<name>A0ABV8SRQ3_9GAMM</name>
<dbReference type="RefSeq" id="WP_380596309.1">
    <property type="nucleotide sequence ID" value="NZ_JBHSDU010000003.1"/>
</dbReference>
<organism evidence="1 2">
    <name type="scientific">Steroidobacter flavus</name>
    <dbReference type="NCBI Taxonomy" id="1842136"/>
    <lineage>
        <taxon>Bacteria</taxon>
        <taxon>Pseudomonadati</taxon>
        <taxon>Pseudomonadota</taxon>
        <taxon>Gammaproteobacteria</taxon>
        <taxon>Steroidobacterales</taxon>
        <taxon>Steroidobacteraceae</taxon>
        <taxon>Steroidobacter</taxon>
    </lineage>
</organism>
<accession>A0ABV8SRQ3</accession>
<evidence type="ECO:0000313" key="2">
    <source>
        <dbReference type="Proteomes" id="UP001595904"/>
    </source>
</evidence>
<protein>
    <submittedName>
        <fullName evidence="1">CopG family transcriptional regulator</fullName>
    </submittedName>
</protein>
<proteinExistence type="predicted"/>
<dbReference type="Proteomes" id="UP001595904">
    <property type="component" value="Unassembled WGS sequence"/>
</dbReference>
<dbReference type="EMBL" id="JBHSDU010000003">
    <property type="protein sequence ID" value="MFC4309248.1"/>
    <property type="molecule type" value="Genomic_DNA"/>
</dbReference>
<gene>
    <name evidence="1" type="ORF">ACFPN2_09165</name>
</gene>
<comment type="caution">
    <text evidence="1">The sequence shown here is derived from an EMBL/GenBank/DDBJ whole genome shotgun (WGS) entry which is preliminary data.</text>
</comment>
<reference evidence="2" key="1">
    <citation type="journal article" date="2019" name="Int. J. Syst. Evol. Microbiol.">
        <title>The Global Catalogue of Microorganisms (GCM) 10K type strain sequencing project: providing services to taxonomists for standard genome sequencing and annotation.</title>
        <authorList>
            <consortium name="The Broad Institute Genomics Platform"/>
            <consortium name="The Broad Institute Genome Sequencing Center for Infectious Disease"/>
            <person name="Wu L."/>
            <person name="Ma J."/>
        </authorList>
    </citation>
    <scope>NUCLEOTIDE SEQUENCE [LARGE SCALE GENOMIC DNA]</scope>
    <source>
        <strain evidence="2">CGMCC 1.10759</strain>
    </source>
</reference>
<keyword evidence="2" id="KW-1185">Reference proteome</keyword>
<sequence>MAEKQNITVAIEPALLKQARAIAARRGTSISGLLADELRRLVAADRTYEKARKRALELMKTGLGAMASGRMENRDEIHDRSRFR</sequence>